<dbReference type="InterPro" id="IPR007434">
    <property type="entry name" value="FemAB-like"/>
</dbReference>
<dbReference type="AlphaFoldDB" id="A0A3B0UB01"/>
<organism evidence="1">
    <name type="scientific">hydrothermal vent metagenome</name>
    <dbReference type="NCBI Taxonomy" id="652676"/>
    <lineage>
        <taxon>unclassified sequences</taxon>
        <taxon>metagenomes</taxon>
        <taxon>ecological metagenomes</taxon>
    </lineage>
</organism>
<dbReference type="EMBL" id="UOEM01000098">
    <property type="protein sequence ID" value="VAW16646.1"/>
    <property type="molecule type" value="Genomic_DNA"/>
</dbReference>
<protein>
    <recommendedName>
        <fullName evidence="2">COGs COG3146</fullName>
    </recommendedName>
</protein>
<reference evidence="1" key="1">
    <citation type="submission" date="2018-06" db="EMBL/GenBank/DDBJ databases">
        <authorList>
            <person name="Zhirakovskaya E."/>
        </authorList>
    </citation>
    <scope>NUCLEOTIDE SEQUENCE</scope>
</reference>
<proteinExistence type="predicted"/>
<sequence>MTENTAKTADLRVVVVCAIADIGKSAWDSCLAATAGPHPSNPFVTFDFLQALEASACIGAPTGWLPQHLWLQNGSGRTLGVMPAYLKSHSMGEYVFDQGWAQAFESAGGDYYPKVQCSVPFTPVTGPRILIAPGVDRGFAIQAMAGAIKELTARLGASSAHVAFVEEGQMAGLRAVGFLPRTDRQFHWHNAGYTDFDAFLAQLNARKRKAIRKERARSLAGGIKIELLTGAQIKPHHWDVFYRFYLDTGERKWGEPYLNRQFFESLGAAMSAHVLLVMAKQNDTYIAGALNLIGADTLFGRYWGCLETHEFLHFEVCYYQAMDYAIAHGLKTVEAGAQGEHKLARGYMPVTTYSAHHIRHPGLARAIADYLEEERQHVELERAILSGHGPFRKSPSNWKKQSTT</sequence>
<dbReference type="InterPro" id="IPR016181">
    <property type="entry name" value="Acyl_CoA_acyltransferase"/>
</dbReference>
<accession>A0A3B0UB01</accession>
<dbReference type="SUPFAM" id="SSF55729">
    <property type="entry name" value="Acyl-CoA N-acyltransferases (Nat)"/>
    <property type="match status" value="1"/>
</dbReference>
<dbReference type="PANTHER" id="PTHR47017:SF1">
    <property type="entry name" value="ACYL-COA"/>
    <property type="match status" value="1"/>
</dbReference>
<dbReference type="Pfam" id="PF04339">
    <property type="entry name" value="FemAB_like"/>
    <property type="match status" value="1"/>
</dbReference>
<dbReference type="Gene3D" id="3.40.630.30">
    <property type="match status" value="1"/>
</dbReference>
<evidence type="ECO:0000313" key="1">
    <source>
        <dbReference type="EMBL" id="VAW16646.1"/>
    </source>
</evidence>
<dbReference type="PANTHER" id="PTHR47017">
    <property type="entry name" value="ACYL-COA"/>
    <property type="match status" value="1"/>
</dbReference>
<gene>
    <name evidence="1" type="ORF">MNBD_ALPHA09-1143</name>
</gene>
<name>A0A3B0UB01_9ZZZZ</name>
<evidence type="ECO:0008006" key="2">
    <source>
        <dbReference type="Google" id="ProtNLM"/>
    </source>
</evidence>